<keyword evidence="3" id="KW-1185">Reference proteome</keyword>
<dbReference type="RefSeq" id="WP_179812390.1">
    <property type="nucleotide sequence ID" value="NZ_JACBZD010000001.1"/>
</dbReference>
<protein>
    <submittedName>
        <fullName evidence="2">Uncharacterized protein</fullName>
    </submittedName>
</protein>
<dbReference type="AlphaFoldDB" id="A0A852ZPY5"/>
<evidence type="ECO:0000256" key="1">
    <source>
        <dbReference type="SAM" id="MobiDB-lite"/>
    </source>
</evidence>
<organism evidence="2 3">
    <name type="scientific">Allostreptomyces psammosilenae</name>
    <dbReference type="NCBI Taxonomy" id="1892865"/>
    <lineage>
        <taxon>Bacteria</taxon>
        <taxon>Bacillati</taxon>
        <taxon>Actinomycetota</taxon>
        <taxon>Actinomycetes</taxon>
        <taxon>Kitasatosporales</taxon>
        <taxon>Streptomycetaceae</taxon>
        <taxon>Allostreptomyces</taxon>
    </lineage>
</organism>
<dbReference type="EMBL" id="JACBZD010000001">
    <property type="protein sequence ID" value="NYI03320.1"/>
    <property type="molecule type" value="Genomic_DNA"/>
</dbReference>
<feature type="compositionally biased region" description="Gly residues" evidence="1">
    <location>
        <begin position="35"/>
        <end position="48"/>
    </location>
</feature>
<proteinExistence type="predicted"/>
<feature type="region of interest" description="Disordered" evidence="1">
    <location>
        <begin position="1"/>
        <end position="87"/>
    </location>
</feature>
<evidence type="ECO:0000313" key="3">
    <source>
        <dbReference type="Proteomes" id="UP000567795"/>
    </source>
</evidence>
<feature type="compositionally biased region" description="Basic and acidic residues" evidence="1">
    <location>
        <begin position="1"/>
        <end position="15"/>
    </location>
</feature>
<gene>
    <name evidence="2" type="ORF">FHU37_000263</name>
</gene>
<sequence>MNRESTGARRGDGKRPFGMVALEGDVTRRAAARGTDGGGDGGAGGAAAPGGRRVAGPGAEPIRPRPGAHPVRPRPGLPTGSDYGPAVHIPVLVLDARGRPL</sequence>
<reference evidence="2 3" key="1">
    <citation type="submission" date="2020-07" db="EMBL/GenBank/DDBJ databases">
        <title>Sequencing the genomes of 1000 actinobacteria strains.</title>
        <authorList>
            <person name="Klenk H.-P."/>
        </authorList>
    </citation>
    <scope>NUCLEOTIDE SEQUENCE [LARGE SCALE GENOMIC DNA]</scope>
    <source>
        <strain evidence="2 3">DSM 42178</strain>
    </source>
</reference>
<dbReference type="Proteomes" id="UP000567795">
    <property type="component" value="Unassembled WGS sequence"/>
</dbReference>
<accession>A0A852ZPY5</accession>
<name>A0A852ZPY5_9ACTN</name>
<evidence type="ECO:0000313" key="2">
    <source>
        <dbReference type="EMBL" id="NYI03320.1"/>
    </source>
</evidence>
<feature type="compositionally biased region" description="Low complexity" evidence="1">
    <location>
        <begin position="49"/>
        <end position="59"/>
    </location>
</feature>
<comment type="caution">
    <text evidence="2">The sequence shown here is derived from an EMBL/GenBank/DDBJ whole genome shotgun (WGS) entry which is preliminary data.</text>
</comment>